<dbReference type="SUPFAM" id="SSF52151">
    <property type="entry name" value="FabD/lysophospholipase-like"/>
    <property type="match status" value="1"/>
</dbReference>
<dbReference type="Proteomes" id="UP000232323">
    <property type="component" value="Unassembled WGS sequence"/>
</dbReference>
<dbReference type="InterPro" id="IPR002641">
    <property type="entry name" value="PNPLA_dom"/>
</dbReference>
<dbReference type="Gene3D" id="3.40.1090.10">
    <property type="entry name" value="Cytosolic phospholipase A2 catalytic domain"/>
    <property type="match status" value="2"/>
</dbReference>
<evidence type="ECO:0000256" key="3">
    <source>
        <dbReference type="RuleBase" id="RU361262"/>
    </source>
</evidence>
<keyword evidence="1 2" id="KW-0443">Lipid metabolism</keyword>
<comment type="function">
    <text evidence="3">Lipolytic acyl hydrolase (LAH).</text>
</comment>
<feature type="domain" description="PNPLA" evidence="4">
    <location>
        <begin position="33"/>
        <end position="250"/>
    </location>
</feature>
<keyword evidence="2 3" id="KW-0442">Lipid degradation</keyword>
<sequence>MQSSLHPTLELIRARHSERSLPGARRDGYKLGLVVEGGGMQGIISAAMLMQLSVMGLRNSFDAVYGASAGAISGAYFVAGQNQGINVYTDNLCCGRFLDLTSLLPPSIRAWNLYVSKDQRTLTSAAPTTSQAAAATSTSVSAMNTELAAATTATRPAMDLAYLLHNVMVHDNPLDWEAVITSSLPLKVVASSLDELRPIILDNFTSPEDLAECLYASANVPEVAGPPRMVRGQRLVDAAVFEPIPVQSAVQDGCTHVLVLCARPASSAGGATPVAKVAKKVLVAAVKRTVMSPDYMLDAWKTSSSDEDDDALYDSLPSVRNASFERFGAHVLPLFPETTGGAHPVCVEVPKLLAGKAEGVRVVKQEVGLPLGLLSNDLSTMGLSSHLSKQSDGYQGNVSPGP</sequence>
<evidence type="ECO:0000259" key="4">
    <source>
        <dbReference type="PROSITE" id="PS51635"/>
    </source>
</evidence>
<comment type="similarity">
    <text evidence="3">Belongs to the patatin family.</text>
</comment>
<dbReference type="Pfam" id="PF01734">
    <property type="entry name" value="Patatin"/>
    <property type="match status" value="1"/>
</dbReference>
<dbReference type="InterPro" id="IPR016035">
    <property type="entry name" value="Acyl_Trfase/lysoPLipase"/>
</dbReference>
<name>A0A250WYP2_9CHLO</name>
<keyword evidence="2 3" id="KW-0378">Hydrolase</keyword>
<feature type="short sequence motif" description="GXGXXG" evidence="2">
    <location>
        <begin position="37"/>
        <end position="42"/>
    </location>
</feature>
<dbReference type="OrthoDB" id="45309at2759"/>
<dbReference type="AlphaFoldDB" id="A0A250WYP2"/>
<evidence type="ECO:0000313" key="5">
    <source>
        <dbReference type="EMBL" id="GAX75963.1"/>
    </source>
</evidence>
<evidence type="ECO:0000256" key="2">
    <source>
        <dbReference type="PROSITE-ProRule" id="PRU01161"/>
    </source>
</evidence>
<feature type="active site" description="Nucleophile" evidence="2">
    <location>
        <position position="68"/>
    </location>
</feature>
<gene>
    <name evidence="5" type="ORF">CEUSTIGMA_g3406.t1</name>
</gene>
<evidence type="ECO:0000313" key="6">
    <source>
        <dbReference type="Proteomes" id="UP000232323"/>
    </source>
</evidence>
<dbReference type="EC" id="3.1.1.-" evidence="3"/>
<organism evidence="5 6">
    <name type="scientific">Chlamydomonas eustigma</name>
    <dbReference type="NCBI Taxonomy" id="1157962"/>
    <lineage>
        <taxon>Eukaryota</taxon>
        <taxon>Viridiplantae</taxon>
        <taxon>Chlorophyta</taxon>
        <taxon>core chlorophytes</taxon>
        <taxon>Chlorophyceae</taxon>
        <taxon>CS clade</taxon>
        <taxon>Chlamydomonadales</taxon>
        <taxon>Chlamydomonadaceae</taxon>
        <taxon>Chlamydomonas</taxon>
    </lineage>
</organism>
<comment type="domain">
    <text evidence="3">The nitrogen atoms of the two glycine residues in the GGXR motif define the oxyanion hole, and stabilize the oxyanion that forms during the nucleophilic attack by the catalytic serine during substrate cleavage.</text>
</comment>
<reference evidence="5 6" key="1">
    <citation type="submission" date="2017-08" db="EMBL/GenBank/DDBJ databases">
        <title>Acidophilic green algal genome provides insights into adaptation to an acidic environment.</title>
        <authorList>
            <person name="Hirooka S."/>
            <person name="Hirose Y."/>
            <person name="Kanesaki Y."/>
            <person name="Higuchi S."/>
            <person name="Fujiwara T."/>
            <person name="Onuma R."/>
            <person name="Era A."/>
            <person name="Ohbayashi R."/>
            <person name="Uzuka A."/>
            <person name="Nozaki H."/>
            <person name="Yoshikawa H."/>
            <person name="Miyagishima S.Y."/>
        </authorList>
    </citation>
    <scope>NUCLEOTIDE SEQUENCE [LARGE SCALE GENOMIC DNA]</scope>
    <source>
        <strain evidence="5 6">NIES-2499</strain>
    </source>
</reference>
<proteinExistence type="inferred from homology"/>
<dbReference type="GO" id="GO:0016787">
    <property type="term" value="F:hydrolase activity"/>
    <property type="evidence" value="ECO:0007669"/>
    <property type="project" value="UniProtKB-UniRule"/>
</dbReference>
<dbReference type="PROSITE" id="PS51635">
    <property type="entry name" value="PNPLA"/>
    <property type="match status" value="1"/>
</dbReference>
<comment type="caution">
    <text evidence="2">Lacks conserved residue(s) required for the propagation of feature annotation.</text>
</comment>
<comment type="caution">
    <text evidence="5">The sequence shown here is derived from an EMBL/GenBank/DDBJ whole genome shotgun (WGS) entry which is preliminary data.</text>
</comment>
<feature type="short sequence motif" description="GXSXG" evidence="2">
    <location>
        <begin position="66"/>
        <end position="70"/>
    </location>
</feature>
<protein>
    <recommendedName>
        <fullName evidence="3">Patatin</fullName>
        <ecNumber evidence="3">3.1.1.-</ecNumber>
    </recommendedName>
</protein>
<dbReference type="EMBL" id="BEGY01000014">
    <property type="protein sequence ID" value="GAX75963.1"/>
    <property type="molecule type" value="Genomic_DNA"/>
</dbReference>
<dbReference type="GO" id="GO:0016042">
    <property type="term" value="P:lipid catabolic process"/>
    <property type="evidence" value="ECO:0007669"/>
    <property type="project" value="UniProtKB-UniRule"/>
</dbReference>
<keyword evidence="6" id="KW-1185">Reference proteome</keyword>
<evidence type="ECO:0000256" key="1">
    <source>
        <dbReference type="ARBA" id="ARBA00023098"/>
    </source>
</evidence>
<feature type="active site" description="Proton acceptor" evidence="2">
    <location>
        <position position="237"/>
    </location>
</feature>
<accession>A0A250WYP2</accession>